<protein>
    <submittedName>
        <fullName evidence="2">Uncharacterized protein</fullName>
    </submittedName>
</protein>
<evidence type="ECO:0000313" key="3">
    <source>
        <dbReference type="Proteomes" id="UP000440125"/>
    </source>
</evidence>
<comment type="caution">
    <text evidence="2">The sequence shown here is derived from an EMBL/GenBank/DDBJ whole genome shotgun (WGS) entry which is preliminary data.</text>
</comment>
<proteinExistence type="predicted"/>
<reference evidence="2 3" key="1">
    <citation type="submission" date="2019-10" db="EMBL/GenBank/DDBJ databases">
        <title>Genome Sequences from Six Type Strain Members of the Archaeal Family Sulfolobaceae: Acidianus ambivalens, Acidianus infernus, Metallosphaera prunae, Stygiolobus azoricus, Sulfolobus metallicus, and Sulfurisphaera ohwakuensis.</title>
        <authorList>
            <person name="Counts J.A."/>
            <person name="Kelly R.M."/>
        </authorList>
    </citation>
    <scope>NUCLEOTIDE SEQUENCE [LARGE SCALE GENOMIC DNA]</scope>
    <source>
        <strain evidence="2 3">DSM 3191</strain>
    </source>
</reference>
<dbReference type="Proteomes" id="UP000440125">
    <property type="component" value="Unassembled WGS sequence"/>
</dbReference>
<keyword evidence="3" id="KW-1185">Reference proteome</keyword>
<gene>
    <name evidence="2" type="ORF">D1867_00570</name>
</gene>
<dbReference type="EMBL" id="WFIY01000004">
    <property type="protein sequence ID" value="MUM63772.1"/>
    <property type="molecule type" value="Genomic_DNA"/>
</dbReference>
<feature type="transmembrane region" description="Helical" evidence="1">
    <location>
        <begin position="20"/>
        <end position="40"/>
    </location>
</feature>
<dbReference type="AlphaFoldDB" id="A0A6A9Q990"/>
<evidence type="ECO:0000313" key="2">
    <source>
        <dbReference type="EMBL" id="MUM63772.1"/>
    </source>
</evidence>
<evidence type="ECO:0000256" key="1">
    <source>
        <dbReference type="SAM" id="Phobius"/>
    </source>
</evidence>
<keyword evidence="1" id="KW-0812">Transmembrane</keyword>
<dbReference type="RefSeq" id="WP_155862356.1">
    <property type="nucleotide sequence ID" value="NZ_WFIY01000004.1"/>
</dbReference>
<feature type="transmembrane region" description="Helical" evidence="1">
    <location>
        <begin position="60"/>
        <end position="80"/>
    </location>
</feature>
<dbReference type="OrthoDB" id="377379at2157"/>
<feature type="transmembrane region" description="Helical" evidence="1">
    <location>
        <begin position="86"/>
        <end position="108"/>
    </location>
</feature>
<keyword evidence="1" id="KW-0472">Membrane</keyword>
<keyword evidence="1" id="KW-1133">Transmembrane helix</keyword>
<organism evidence="2 3">
    <name type="scientific">Acidianus infernus</name>
    <dbReference type="NCBI Taxonomy" id="12915"/>
    <lineage>
        <taxon>Archaea</taxon>
        <taxon>Thermoproteota</taxon>
        <taxon>Thermoprotei</taxon>
        <taxon>Sulfolobales</taxon>
        <taxon>Sulfolobaceae</taxon>
        <taxon>Acidianus</taxon>
    </lineage>
</organism>
<accession>A0A6A9Q990</accession>
<name>A0A6A9Q990_ACIIN</name>
<sequence length="116" mass="13256">MANNICAIVNLLLNTINDPLILLSLPPLGIAGYFLGYRLLENNEIKFFFKNGTLYYKWPYSITLTWTLLYIIRVSLEFFALNSLTITIIDLLLAFNTGILISASIVTLREAKKFLY</sequence>